<evidence type="ECO:0000313" key="2">
    <source>
        <dbReference type="EMBL" id="MFC4031608.1"/>
    </source>
</evidence>
<dbReference type="Pfam" id="PF00753">
    <property type="entry name" value="Lactamase_B"/>
    <property type="match status" value="1"/>
</dbReference>
<dbReference type="PANTHER" id="PTHR42951:SF4">
    <property type="entry name" value="ACYL-COENZYME A THIOESTERASE MBLAC2"/>
    <property type="match status" value="1"/>
</dbReference>
<feature type="domain" description="Metallo-beta-lactamase" evidence="1">
    <location>
        <begin position="17"/>
        <end position="215"/>
    </location>
</feature>
<protein>
    <submittedName>
        <fullName evidence="2">MBL fold metallo-hydrolase</fullName>
    </submittedName>
</protein>
<dbReference type="EMBL" id="JBHSBB010000008">
    <property type="protein sequence ID" value="MFC4031608.1"/>
    <property type="molecule type" value="Genomic_DNA"/>
</dbReference>
<dbReference type="InterPro" id="IPR001279">
    <property type="entry name" value="Metallo-B-lactamas"/>
</dbReference>
<accession>A0ABV8HHR9</accession>
<dbReference type="SUPFAM" id="SSF56281">
    <property type="entry name" value="Metallo-hydrolase/oxidoreductase"/>
    <property type="match status" value="1"/>
</dbReference>
<dbReference type="CDD" id="cd07721">
    <property type="entry name" value="yflN-like_MBL-fold"/>
    <property type="match status" value="1"/>
</dbReference>
<keyword evidence="3" id="KW-1185">Reference proteome</keyword>
<evidence type="ECO:0000259" key="1">
    <source>
        <dbReference type="SMART" id="SM00849"/>
    </source>
</evidence>
<reference evidence="3" key="1">
    <citation type="journal article" date="2019" name="Int. J. Syst. Evol. Microbiol.">
        <title>The Global Catalogue of Microorganisms (GCM) 10K type strain sequencing project: providing services to taxonomists for standard genome sequencing and annotation.</title>
        <authorList>
            <consortium name="The Broad Institute Genomics Platform"/>
            <consortium name="The Broad Institute Genome Sequencing Center for Infectious Disease"/>
            <person name="Wu L."/>
            <person name="Ma J."/>
        </authorList>
    </citation>
    <scope>NUCLEOTIDE SEQUENCE [LARGE SCALE GENOMIC DNA]</scope>
    <source>
        <strain evidence="3">CGMCC 4.7237</strain>
    </source>
</reference>
<comment type="caution">
    <text evidence="2">The sequence shown here is derived from an EMBL/GenBank/DDBJ whole genome shotgun (WGS) entry which is preliminary data.</text>
</comment>
<dbReference type="RefSeq" id="WP_386427889.1">
    <property type="nucleotide sequence ID" value="NZ_JBHSBB010000008.1"/>
</dbReference>
<gene>
    <name evidence="2" type="ORF">ACFO3J_08970</name>
</gene>
<dbReference type="InterPro" id="IPR036866">
    <property type="entry name" value="RibonucZ/Hydroxyglut_hydro"/>
</dbReference>
<organism evidence="2 3">
    <name type="scientific">Streptomyces polygonati</name>
    <dbReference type="NCBI Taxonomy" id="1617087"/>
    <lineage>
        <taxon>Bacteria</taxon>
        <taxon>Bacillati</taxon>
        <taxon>Actinomycetota</taxon>
        <taxon>Actinomycetes</taxon>
        <taxon>Kitasatosporales</taxon>
        <taxon>Streptomycetaceae</taxon>
        <taxon>Streptomyces</taxon>
    </lineage>
</organism>
<sequence length="237" mass="25017">MRTVELSLSLYQLRFDVGHAYLWRDADDSLTLIDTGTVGSGEAIAESIRGLGLGPEQLRRVVVTHAHQDHTGALAEIAAWGGEVTVMAHRLEAPLIRGESPAAEPVFDQSPDWERALYENMPPLPPAPPARVDRELADGDVLDFGGGAQVIGVPGHTDGSIALYLPGPGVVFTGDAAANVEGRTMLGVFNVARDRAVASLRKLADLGAETACFGHGEPLTRGASAALRTAEIPVRES</sequence>
<dbReference type="InterPro" id="IPR050855">
    <property type="entry name" value="NDM-1-like"/>
</dbReference>
<dbReference type="SMART" id="SM00849">
    <property type="entry name" value="Lactamase_B"/>
    <property type="match status" value="1"/>
</dbReference>
<name>A0ABV8HHR9_9ACTN</name>
<evidence type="ECO:0000313" key="3">
    <source>
        <dbReference type="Proteomes" id="UP001595765"/>
    </source>
</evidence>
<dbReference type="PANTHER" id="PTHR42951">
    <property type="entry name" value="METALLO-BETA-LACTAMASE DOMAIN-CONTAINING"/>
    <property type="match status" value="1"/>
</dbReference>
<dbReference type="Gene3D" id="3.60.15.10">
    <property type="entry name" value="Ribonuclease Z/Hydroxyacylglutathione hydrolase-like"/>
    <property type="match status" value="1"/>
</dbReference>
<proteinExistence type="predicted"/>
<dbReference type="Proteomes" id="UP001595765">
    <property type="component" value="Unassembled WGS sequence"/>
</dbReference>